<evidence type="ECO:0000313" key="4">
    <source>
        <dbReference type="Proteomes" id="UP001519309"/>
    </source>
</evidence>
<accession>A0A1B1B0R4</accession>
<reference evidence="2 4" key="2">
    <citation type="submission" date="2021-03" db="EMBL/GenBank/DDBJ databases">
        <title>Genomic Encyclopedia of Type Strains, Phase IV (KMG-IV): sequencing the most valuable type-strain genomes for metagenomic binning, comparative biology and taxonomic classification.</title>
        <authorList>
            <person name="Goeker M."/>
        </authorList>
    </citation>
    <scope>NUCLEOTIDE SEQUENCE [LARGE SCALE GENOMIC DNA]</scope>
    <source>
        <strain evidence="2 4">DSM 40499</strain>
    </source>
</reference>
<evidence type="ECO:0000313" key="3">
    <source>
        <dbReference type="Proteomes" id="UP000092659"/>
    </source>
</evidence>
<gene>
    <name evidence="1" type="ORF">AVL59_25175</name>
    <name evidence="2" type="ORF">J2Z21_008305</name>
</gene>
<dbReference type="Proteomes" id="UP001519309">
    <property type="component" value="Unassembled WGS sequence"/>
</dbReference>
<evidence type="ECO:0000313" key="2">
    <source>
        <dbReference type="EMBL" id="MBP2055291.1"/>
    </source>
</evidence>
<dbReference type="RefSeq" id="WP_067308420.1">
    <property type="nucleotide sequence ID" value="NZ_CP016279.1"/>
</dbReference>
<reference evidence="1 3" key="1">
    <citation type="submission" date="2016-06" db="EMBL/GenBank/DDBJ databases">
        <title>Complete genome sequence of Streptomyces griseochromogenes ATCC 14511, the Blasticidin S producer.</title>
        <authorList>
            <person name="Wu L."/>
        </authorList>
    </citation>
    <scope>NUCLEOTIDE SEQUENCE [LARGE SCALE GENOMIC DNA]</scope>
    <source>
        <strain evidence="1 3">ATCC 14511</strain>
    </source>
</reference>
<sequence length="64" mass="6750">MPVDVTTRPDAEALASDFDLDVRTELRDLADGDGALQAKTVSMPHGPATSSCFCATWACPSSFC</sequence>
<dbReference type="KEGG" id="sgs:AVL59_25175"/>
<dbReference type="EMBL" id="CP016279">
    <property type="protein sequence ID" value="ANP52390.1"/>
    <property type="molecule type" value="Genomic_DNA"/>
</dbReference>
<keyword evidence="4" id="KW-1185">Reference proteome</keyword>
<dbReference type="AlphaFoldDB" id="A0A1B1B0R4"/>
<proteinExistence type="predicted"/>
<dbReference type="Proteomes" id="UP000092659">
    <property type="component" value="Chromosome"/>
</dbReference>
<name>A0A1B1B0R4_9ACTN</name>
<evidence type="ECO:0000313" key="1">
    <source>
        <dbReference type="EMBL" id="ANP52390.1"/>
    </source>
</evidence>
<dbReference type="OrthoDB" id="4276971at2"/>
<organism evidence="1 3">
    <name type="scientific">Streptomyces griseochromogenes</name>
    <dbReference type="NCBI Taxonomy" id="68214"/>
    <lineage>
        <taxon>Bacteria</taxon>
        <taxon>Bacillati</taxon>
        <taxon>Actinomycetota</taxon>
        <taxon>Actinomycetes</taxon>
        <taxon>Kitasatosporales</taxon>
        <taxon>Streptomycetaceae</taxon>
        <taxon>Streptomyces</taxon>
    </lineage>
</organism>
<dbReference type="EMBL" id="JAGGLP010000028">
    <property type="protein sequence ID" value="MBP2055291.1"/>
    <property type="molecule type" value="Genomic_DNA"/>
</dbReference>
<protein>
    <submittedName>
        <fullName evidence="1">Uncharacterized protein</fullName>
    </submittedName>
</protein>